<dbReference type="EMBL" id="JAPQKI010000005">
    <property type="protein sequence ID" value="KAJ5099161.1"/>
    <property type="molecule type" value="Genomic_DNA"/>
</dbReference>
<proteinExistence type="predicted"/>
<organism evidence="2 3">
    <name type="scientific">Penicillium argentinense</name>
    <dbReference type="NCBI Taxonomy" id="1131581"/>
    <lineage>
        <taxon>Eukaryota</taxon>
        <taxon>Fungi</taxon>
        <taxon>Dikarya</taxon>
        <taxon>Ascomycota</taxon>
        <taxon>Pezizomycotina</taxon>
        <taxon>Eurotiomycetes</taxon>
        <taxon>Eurotiomycetidae</taxon>
        <taxon>Eurotiales</taxon>
        <taxon>Aspergillaceae</taxon>
        <taxon>Penicillium</taxon>
    </lineage>
</organism>
<evidence type="ECO:0000313" key="2">
    <source>
        <dbReference type="EMBL" id="KAJ5099161.1"/>
    </source>
</evidence>
<evidence type="ECO:0000313" key="3">
    <source>
        <dbReference type="Proteomes" id="UP001149074"/>
    </source>
</evidence>
<sequence length="196" mass="21930">MNPSSGRHPSQQGFSRRPAAPCPPSSNAPTGNNGLSSRPSHRLHPTNSDSGSNRNIKVSENKDIVVRDKNGAYKFDAPNLPSKPHVVDANDEEIEAELETEYNSTEPSDADRARLIHATYDSVIRHGNIQSNEEHEAGETELPEPPRLGQFPRIYADCKCEGCKQLLELLREDLRKKAASLDEDNWMFEPERDMRS</sequence>
<accession>A0A9W9FFH0</accession>
<dbReference type="GeneID" id="81357635"/>
<reference evidence="2" key="1">
    <citation type="submission" date="2022-11" db="EMBL/GenBank/DDBJ databases">
        <authorList>
            <person name="Petersen C."/>
        </authorList>
    </citation>
    <scope>NUCLEOTIDE SEQUENCE</scope>
    <source>
        <strain evidence="2">IBT 30761</strain>
    </source>
</reference>
<feature type="region of interest" description="Disordered" evidence="1">
    <location>
        <begin position="1"/>
        <end position="63"/>
    </location>
</feature>
<reference evidence="2" key="2">
    <citation type="journal article" date="2023" name="IMA Fungus">
        <title>Comparative genomic study of the Penicillium genus elucidates a diverse pangenome and 15 lateral gene transfer events.</title>
        <authorList>
            <person name="Petersen C."/>
            <person name="Sorensen T."/>
            <person name="Nielsen M.R."/>
            <person name="Sondergaard T.E."/>
            <person name="Sorensen J.L."/>
            <person name="Fitzpatrick D.A."/>
            <person name="Frisvad J.C."/>
            <person name="Nielsen K.L."/>
        </authorList>
    </citation>
    <scope>NUCLEOTIDE SEQUENCE</scope>
    <source>
        <strain evidence="2">IBT 30761</strain>
    </source>
</reference>
<dbReference type="Proteomes" id="UP001149074">
    <property type="component" value="Unassembled WGS sequence"/>
</dbReference>
<name>A0A9W9FFH0_9EURO</name>
<gene>
    <name evidence="2" type="ORF">N7532_006162</name>
</gene>
<comment type="caution">
    <text evidence="2">The sequence shown here is derived from an EMBL/GenBank/DDBJ whole genome shotgun (WGS) entry which is preliminary data.</text>
</comment>
<dbReference type="AlphaFoldDB" id="A0A9W9FFH0"/>
<feature type="compositionally biased region" description="Polar residues" evidence="1">
    <location>
        <begin position="1"/>
        <end position="14"/>
    </location>
</feature>
<feature type="compositionally biased region" description="Polar residues" evidence="1">
    <location>
        <begin position="45"/>
        <end position="56"/>
    </location>
</feature>
<keyword evidence="3" id="KW-1185">Reference proteome</keyword>
<dbReference type="OrthoDB" id="4188844at2759"/>
<protein>
    <submittedName>
        <fullName evidence="2">Uncharacterized protein</fullName>
    </submittedName>
</protein>
<evidence type="ECO:0000256" key="1">
    <source>
        <dbReference type="SAM" id="MobiDB-lite"/>
    </source>
</evidence>
<dbReference type="RefSeq" id="XP_056474815.1">
    <property type="nucleotide sequence ID" value="XM_056618656.1"/>
</dbReference>